<reference evidence="1" key="2">
    <citation type="journal article" date="2024" name="Plant">
        <title>Genomic evolution and insights into agronomic trait innovations of Sesamum species.</title>
        <authorList>
            <person name="Miao H."/>
            <person name="Wang L."/>
            <person name="Qu L."/>
            <person name="Liu H."/>
            <person name="Sun Y."/>
            <person name="Le M."/>
            <person name="Wang Q."/>
            <person name="Wei S."/>
            <person name="Zheng Y."/>
            <person name="Lin W."/>
            <person name="Duan Y."/>
            <person name="Cao H."/>
            <person name="Xiong S."/>
            <person name="Wang X."/>
            <person name="Wei L."/>
            <person name="Li C."/>
            <person name="Ma Q."/>
            <person name="Ju M."/>
            <person name="Zhao R."/>
            <person name="Li G."/>
            <person name="Mu C."/>
            <person name="Tian Q."/>
            <person name="Mei H."/>
            <person name="Zhang T."/>
            <person name="Gao T."/>
            <person name="Zhang H."/>
        </authorList>
    </citation>
    <scope>NUCLEOTIDE SEQUENCE</scope>
    <source>
        <strain evidence="1">KEN1</strain>
    </source>
</reference>
<dbReference type="AlphaFoldDB" id="A0AAW2XCM5"/>
<sequence>FHAHVHGLPLGQMTKEVASFVGNHLGRFIDVDMDNSGHVWGSSLRIRVSLDVTKPLKRVIKIRTVLGMNS</sequence>
<comment type="caution">
    <text evidence="1">The sequence shown here is derived from an EMBL/GenBank/DDBJ whole genome shotgun (WGS) entry which is preliminary data.</text>
</comment>
<protein>
    <submittedName>
        <fullName evidence="1">Uncharacterized protein</fullName>
    </submittedName>
</protein>
<dbReference type="EMBL" id="JACGWN010000004">
    <property type="protein sequence ID" value="KAL0451732.1"/>
    <property type="molecule type" value="Genomic_DNA"/>
</dbReference>
<reference evidence="1" key="1">
    <citation type="submission" date="2020-06" db="EMBL/GenBank/DDBJ databases">
        <authorList>
            <person name="Li T."/>
            <person name="Hu X."/>
            <person name="Zhang T."/>
            <person name="Song X."/>
            <person name="Zhang H."/>
            <person name="Dai N."/>
            <person name="Sheng W."/>
            <person name="Hou X."/>
            <person name="Wei L."/>
        </authorList>
    </citation>
    <scope>NUCLEOTIDE SEQUENCE</scope>
    <source>
        <strain evidence="1">KEN1</strain>
        <tissue evidence="1">Leaf</tissue>
    </source>
</reference>
<evidence type="ECO:0000313" key="1">
    <source>
        <dbReference type="EMBL" id="KAL0451732.1"/>
    </source>
</evidence>
<proteinExistence type="predicted"/>
<gene>
    <name evidence="1" type="ORF">Slati_1151300</name>
</gene>
<name>A0AAW2XCM5_9LAMI</name>
<accession>A0AAW2XCM5</accession>
<organism evidence="1">
    <name type="scientific">Sesamum latifolium</name>
    <dbReference type="NCBI Taxonomy" id="2727402"/>
    <lineage>
        <taxon>Eukaryota</taxon>
        <taxon>Viridiplantae</taxon>
        <taxon>Streptophyta</taxon>
        <taxon>Embryophyta</taxon>
        <taxon>Tracheophyta</taxon>
        <taxon>Spermatophyta</taxon>
        <taxon>Magnoliopsida</taxon>
        <taxon>eudicotyledons</taxon>
        <taxon>Gunneridae</taxon>
        <taxon>Pentapetalae</taxon>
        <taxon>asterids</taxon>
        <taxon>lamiids</taxon>
        <taxon>Lamiales</taxon>
        <taxon>Pedaliaceae</taxon>
        <taxon>Sesamum</taxon>
    </lineage>
</organism>
<feature type="non-terminal residue" evidence="1">
    <location>
        <position position="1"/>
    </location>
</feature>